<evidence type="ECO:0000313" key="2">
    <source>
        <dbReference type="Proteomes" id="UP001202328"/>
    </source>
</evidence>
<reference evidence="1" key="1">
    <citation type="submission" date="2022-04" db="EMBL/GenBank/DDBJ databases">
        <title>A functionally conserved STORR gene fusion in Papaver species that diverged 16.8 million years ago.</title>
        <authorList>
            <person name="Catania T."/>
        </authorList>
    </citation>
    <scope>NUCLEOTIDE SEQUENCE</scope>
    <source>
        <strain evidence="1">S-188037</strain>
    </source>
</reference>
<evidence type="ECO:0000313" key="1">
    <source>
        <dbReference type="EMBL" id="KAI3950978.1"/>
    </source>
</evidence>
<organism evidence="1 2">
    <name type="scientific">Papaver atlanticum</name>
    <dbReference type="NCBI Taxonomy" id="357466"/>
    <lineage>
        <taxon>Eukaryota</taxon>
        <taxon>Viridiplantae</taxon>
        <taxon>Streptophyta</taxon>
        <taxon>Embryophyta</taxon>
        <taxon>Tracheophyta</taxon>
        <taxon>Spermatophyta</taxon>
        <taxon>Magnoliopsida</taxon>
        <taxon>Ranunculales</taxon>
        <taxon>Papaveraceae</taxon>
        <taxon>Papaveroideae</taxon>
        <taxon>Papaver</taxon>
    </lineage>
</organism>
<name>A0AAD4TA30_9MAGN</name>
<keyword evidence="2" id="KW-1185">Reference proteome</keyword>
<gene>
    <name evidence="1" type="ORF">MKW98_026432</name>
</gene>
<accession>A0AAD4TA30</accession>
<sequence>MEEKPMGICGDDETQLMLHGLAQHHIKLSNMEKNRKLKDLDSNQVVISVKSVSSIAELNIGIAFYFSVYKA</sequence>
<dbReference type="EMBL" id="JAJJMB010002585">
    <property type="protein sequence ID" value="KAI3950978.1"/>
    <property type="molecule type" value="Genomic_DNA"/>
</dbReference>
<dbReference type="AlphaFoldDB" id="A0AAD4TA30"/>
<protein>
    <submittedName>
        <fullName evidence="1">Uncharacterized protein</fullName>
    </submittedName>
</protein>
<proteinExistence type="predicted"/>
<comment type="caution">
    <text evidence="1">The sequence shown here is derived from an EMBL/GenBank/DDBJ whole genome shotgun (WGS) entry which is preliminary data.</text>
</comment>
<dbReference type="Proteomes" id="UP001202328">
    <property type="component" value="Unassembled WGS sequence"/>
</dbReference>